<evidence type="ECO:0000256" key="1">
    <source>
        <dbReference type="SAM" id="MobiDB-lite"/>
    </source>
</evidence>
<proteinExistence type="predicted"/>
<reference evidence="2 3" key="1">
    <citation type="submission" date="2020-08" db="EMBL/GenBank/DDBJ databases">
        <title>Sequencing the genomes of 1000 actinobacteria strains.</title>
        <authorList>
            <person name="Klenk H.-P."/>
        </authorList>
    </citation>
    <scope>NUCLEOTIDE SEQUENCE [LARGE SCALE GENOMIC DNA]</scope>
    <source>
        <strain evidence="2 3">DSM 45084</strain>
    </source>
</reference>
<dbReference type="RefSeq" id="WP_221447251.1">
    <property type="nucleotide sequence ID" value="NZ_BAABAI010000002.1"/>
</dbReference>
<feature type="region of interest" description="Disordered" evidence="1">
    <location>
        <begin position="1"/>
        <end position="26"/>
    </location>
</feature>
<keyword evidence="3" id="KW-1185">Reference proteome</keyword>
<dbReference type="EMBL" id="JACHJS010000001">
    <property type="protein sequence ID" value="MBB4965922.1"/>
    <property type="molecule type" value="Genomic_DNA"/>
</dbReference>
<organism evidence="2 3">
    <name type="scientific">Saccharothrix violaceirubra</name>
    <dbReference type="NCBI Taxonomy" id="413306"/>
    <lineage>
        <taxon>Bacteria</taxon>
        <taxon>Bacillati</taxon>
        <taxon>Actinomycetota</taxon>
        <taxon>Actinomycetes</taxon>
        <taxon>Pseudonocardiales</taxon>
        <taxon>Pseudonocardiaceae</taxon>
        <taxon>Saccharothrix</taxon>
    </lineage>
</organism>
<evidence type="ECO:0000313" key="2">
    <source>
        <dbReference type="EMBL" id="MBB4965922.1"/>
    </source>
</evidence>
<gene>
    <name evidence="2" type="ORF">F4559_003281</name>
</gene>
<protein>
    <submittedName>
        <fullName evidence="2">Uncharacterized protein</fullName>
    </submittedName>
</protein>
<sequence>MTILSPGRYPSAPDHDRHPGIDGRTPTARIAAGEEAASGARGFDFVSCRAAAVPDEAERTVRAAVAGHAVRVVMTGAGVRMAVEHTVSFERLVDLVVDPVPGVVFRVTTSPETTVDAVRRAGL</sequence>
<name>A0A7W7T4K0_9PSEU</name>
<dbReference type="AlphaFoldDB" id="A0A7W7T4K0"/>
<dbReference type="Proteomes" id="UP000542674">
    <property type="component" value="Unassembled WGS sequence"/>
</dbReference>
<accession>A0A7W7T4K0</accession>
<comment type="caution">
    <text evidence="2">The sequence shown here is derived from an EMBL/GenBank/DDBJ whole genome shotgun (WGS) entry which is preliminary data.</text>
</comment>
<evidence type="ECO:0000313" key="3">
    <source>
        <dbReference type="Proteomes" id="UP000542674"/>
    </source>
</evidence>